<keyword evidence="4" id="KW-0997">Cell inner membrane</keyword>
<comment type="subcellular location">
    <subcellularLocation>
        <location evidence="1">Cell inner membrane</location>
        <topology evidence="1">Multi-pass membrane protein</topology>
    </subcellularLocation>
    <subcellularLocation>
        <location evidence="8">Cell membrane</location>
        <topology evidence="8">Multi-pass membrane protein</topology>
    </subcellularLocation>
</comment>
<reference evidence="10 11" key="1">
    <citation type="submission" date="2017-10" db="EMBL/GenBank/DDBJ databases">
        <title>Sequencing the genomes of 1000 actinobacteria strains.</title>
        <authorList>
            <person name="Klenk H.-P."/>
        </authorList>
    </citation>
    <scope>NUCLEOTIDE SEQUENCE [LARGE SCALE GENOMIC DNA]</scope>
    <source>
        <strain evidence="10 11">DSM 21801</strain>
    </source>
</reference>
<dbReference type="GO" id="GO:0055085">
    <property type="term" value="P:transmembrane transport"/>
    <property type="evidence" value="ECO:0007669"/>
    <property type="project" value="InterPro"/>
</dbReference>
<evidence type="ECO:0000256" key="6">
    <source>
        <dbReference type="ARBA" id="ARBA00022989"/>
    </source>
</evidence>
<feature type="transmembrane region" description="Helical" evidence="8">
    <location>
        <begin position="64"/>
        <end position="84"/>
    </location>
</feature>
<dbReference type="RefSeq" id="WP_211283057.1">
    <property type="nucleotide sequence ID" value="NZ_PDJD01000001.1"/>
</dbReference>
<dbReference type="InterPro" id="IPR000515">
    <property type="entry name" value="MetI-like"/>
</dbReference>
<dbReference type="CDD" id="cd06261">
    <property type="entry name" value="TM_PBP2"/>
    <property type="match status" value="1"/>
</dbReference>
<organism evidence="10 11">
    <name type="scientific">Serinibacter salmoneus</name>
    <dbReference type="NCBI Taxonomy" id="556530"/>
    <lineage>
        <taxon>Bacteria</taxon>
        <taxon>Bacillati</taxon>
        <taxon>Actinomycetota</taxon>
        <taxon>Actinomycetes</taxon>
        <taxon>Micrococcales</taxon>
        <taxon>Beutenbergiaceae</taxon>
        <taxon>Serinibacter</taxon>
    </lineage>
</organism>
<dbReference type="GO" id="GO:0005886">
    <property type="term" value="C:plasma membrane"/>
    <property type="evidence" value="ECO:0007669"/>
    <property type="project" value="UniProtKB-SubCell"/>
</dbReference>
<gene>
    <name evidence="10" type="ORF">ATL40_0707</name>
</gene>
<proteinExistence type="inferred from homology"/>
<dbReference type="PROSITE" id="PS50928">
    <property type="entry name" value="ABC_TM1"/>
    <property type="match status" value="1"/>
</dbReference>
<comment type="caution">
    <text evidence="10">The sequence shown here is derived from an EMBL/GenBank/DDBJ whole genome shotgun (WGS) entry which is preliminary data.</text>
</comment>
<evidence type="ECO:0000256" key="2">
    <source>
        <dbReference type="ARBA" id="ARBA00022448"/>
    </source>
</evidence>
<evidence type="ECO:0000256" key="8">
    <source>
        <dbReference type="RuleBase" id="RU363032"/>
    </source>
</evidence>
<evidence type="ECO:0000259" key="9">
    <source>
        <dbReference type="PROSITE" id="PS50928"/>
    </source>
</evidence>
<dbReference type="EMBL" id="PDJD01000001">
    <property type="protein sequence ID" value="PFG19150.1"/>
    <property type="molecule type" value="Genomic_DNA"/>
</dbReference>
<keyword evidence="2 8" id="KW-0813">Transport</keyword>
<feature type="transmembrane region" description="Helical" evidence="8">
    <location>
        <begin position="246"/>
        <end position="269"/>
    </location>
</feature>
<dbReference type="Pfam" id="PF00528">
    <property type="entry name" value="BPD_transp_1"/>
    <property type="match status" value="1"/>
</dbReference>
<evidence type="ECO:0000256" key="5">
    <source>
        <dbReference type="ARBA" id="ARBA00022692"/>
    </source>
</evidence>
<evidence type="ECO:0000313" key="10">
    <source>
        <dbReference type="EMBL" id="PFG19150.1"/>
    </source>
</evidence>
<dbReference type="Gene3D" id="1.10.3720.10">
    <property type="entry name" value="MetI-like"/>
    <property type="match status" value="1"/>
</dbReference>
<keyword evidence="5 8" id="KW-0812">Transmembrane</keyword>
<dbReference type="PANTHER" id="PTHR43357">
    <property type="entry name" value="INNER MEMBRANE ABC TRANSPORTER PERMEASE PROTEIN YDCV"/>
    <property type="match status" value="1"/>
</dbReference>
<sequence length="280" mass="28334">MRRASWGAAPGLVVITVISGGAMVTVTLASLGLVPLFGPPQATLTAWQVHGEDLVRGVGESLRIALPATALAVTVGSGLAGLLLRPDRLAGIVRIGCLVVLLLPHIVAASSMLMLLGDGGLLSRVAVALDVGWPALVAGPVPVATVLALAWKESAFVALVLAGALAPGHRTRMAVAAGLGAGPWQRWRRVTLPTAAPALLATGLVTLVYAIGSYEAAWLLSAAVPEPLPVLSARLLQSIDLLARPAAAAAALTASLLAVCVTLPALVALPRLRRLTPGSA</sequence>
<name>A0A2A9CZX4_9MICO</name>
<dbReference type="AlphaFoldDB" id="A0A2A9CZX4"/>
<accession>A0A2A9CZX4</accession>
<keyword evidence="11" id="KW-1185">Reference proteome</keyword>
<dbReference type="SUPFAM" id="SSF161098">
    <property type="entry name" value="MetI-like"/>
    <property type="match status" value="1"/>
</dbReference>
<evidence type="ECO:0000256" key="7">
    <source>
        <dbReference type="ARBA" id="ARBA00023136"/>
    </source>
</evidence>
<feature type="transmembrane region" description="Helical" evidence="8">
    <location>
        <begin position="91"/>
        <end position="116"/>
    </location>
</feature>
<dbReference type="InterPro" id="IPR035906">
    <property type="entry name" value="MetI-like_sf"/>
</dbReference>
<evidence type="ECO:0000256" key="3">
    <source>
        <dbReference type="ARBA" id="ARBA00022475"/>
    </source>
</evidence>
<evidence type="ECO:0000313" key="11">
    <source>
        <dbReference type="Proteomes" id="UP000224915"/>
    </source>
</evidence>
<dbReference type="Proteomes" id="UP000224915">
    <property type="component" value="Unassembled WGS sequence"/>
</dbReference>
<feature type="transmembrane region" description="Helical" evidence="8">
    <location>
        <begin position="190"/>
        <end position="211"/>
    </location>
</feature>
<feature type="transmembrane region" description="Helical" evidence="8">
    <location>
        <begin position="12"/>
        <end position="37"/>
    </location>
</feature>
<evidence type="ECO:0000256" key="4">
    <source>
        <dbReference type="ARBA" id="ARBA00022519"/>
    </source>
</evidence>
<comment type="similarity">
    <text evidence="8">Belongs to the binding-protein-dependent transport system permease family.</text>
</comment>
<keyword evidence="6 8" id="KW-1133">Transmembrane helix</keyword>
<feature type="domain" description="ABC transmembrane type-1" evidence="9">
    <location>
        <begin position="58"/>
        <end position="265"/>
    </location>
</feature>
<keyword evidence="7 8" id="KW-0472">Membrane</keyword>
<dbReference type="PANTHER" id="PTHR43357:SF4">
    <property type="entry name" value="INNER MEMBRANE ABC TRANSPORTER PERMEASE PROTEIN YDCV"/>
    <property type="match status" value="1"/>
</dbReference>
<keyword evidence="3" id="KW-1003">Cell membrane</keyword>
<evidence type="ECO:0000256" key="1">
    <source>
        <dbReference type="ARBA" id="ARBA00004429"/>
    </source>
</evidence>
<protein>
    <submittedName>
        <fullName evidence="10">Carbohydrate ABC transporter membrane protein 1 (CUT1 family)</fullName>
    </submittedName>
</protein>